<feature type="region of interest" description="Disordered" evidence="1">
    <location>
        <begin position="23"/>
        <end position="43"/>
    </location>
</feature>
<protein>
    <submittedName>
        <fullName evidence="2">Uncharacterized protein</fullName>
    </submittedName>
</protein>
<sequence>MIAVQLPPIEYFPKTTASQDILEEISPLPSSSNKDRKRKKPVQVKKIKIDYTSNVQRRLENESKNGTKICRREKEAKRLTASSVPKPLKKTGISFGFVKPGLTKIAPILKETTRFMNVMFILPKKKCNRRMYLSLKRIFKFSKADHFLIFLIYTSFLSYESFRSQCG</sequence>
<comment type="caution">
    <text evidence="2">The sequence shown here is derived from an EMBL/GenBank/DDBJ whole genome shotgun (WGS) entry which is preliminary data.</text>
</comment>
<name>A0A4Y2CG88_ARAVE</name>
<dbReference type="AlphaFoldDB" id="A0A4Y2CG88"/>
<keyword evidence="3" id="KW-1185">Reference proteome</keyword>
<evidence type="ECO:0000256" key="1">
    <source>
        <dbReference type="SAM" id="MobiDB-lite"/>
    </source>
</evidence>
<evidence type="ECO:0000313" key="3">
    <source>
        <dbReference type="Proteomes" id="UP000499080"/>
    </source>
</evidence>
<gene>
    <name evidence="2" type="ORF">AVEN_269874_1</name>
</gene>
<reference evidence="2 3" key="1">
    <citation type="journal article" date="2019" name="Sci. Rep.">
        <title>Orb-weaving spider Araneus ventricosus genome elucidates the spidroin gene catalogue.</title>
        <authorList>
            <person name="Kono N."/>
            <person name="Nakamura H."/>
            <person name="Ohtoshi R."/>
            <person name="Moran D.A.P."/>
            <person name="Shinohara A."/>
            <person name="Yoshida Y."/>
            <person name="Fujiwara M."/>
            <person name="Mori M."/>
            <person name="Tomita M."/>
            <person name="Arakawa K."/>
        </authorList>
    </citation>
    <scope>NUCLEOTIDE SEQUENCE [LARGE SCALE GENOMIC DNA]</scope>
</reference>
<dbReference type="EMBL" id="BGPR01000185">
    <property type="protein sequence ID" value="GBM02964.1"/>
    <property type="molecule type" value="Genomic_DNA"/>
</dbReference>
<proteinExistence type="predicted"/>
<accession>A0A4Y2CG88</accession>
<organism evidence="2 3">
    <name type="scientific">Araneus ventricosus</name>
    <name type="common">Orbweaver spider</name>
    <name type="synonym">Epeira ventricosa</name>
    <dbReference type="NCBI Taxonomy" id="182803"/>
    <lineage>
        <taxon>Eukaryota</taxon>
        <taxon>Metazoa</taxon>
        <taxon>Ecdysozoa</taxon>
        <taxon>Arthropoda</taxon>
        <taxon>Chelicerata</taxon>
        <taxon>Arachnida</taxon>
        <taxon>Araneae</taxon>
        <taxon>Araneomorphae</taxon>
        <taxon>Entelegynae</taxon>
        <taxon>Araneoidea</taxon>
        <taxon>Araneidae</taxon>
        <taxon>Araneus</taxon>
    </lineage>
</organism>
<evidence type="ECO:0000313" key="2">
    <source>
        <dbReference type="EMBL" id="GBM02964.1"/>
    </source>
</evidence>
<dbReference type="Proteomes" id="UP000499080">
    <property type="component" value="Unassembled WGS sequence"/>
</dbReference>